<accession>A0ABU9AS73</accession>
<evidence type="ECO:0000259" key="1">
    <source>
        <dbReference type="PROSITE" id="PS51459"/>
    </source>
</evidence>
<name>A0ABU9AS73_9BACT</name>
<dbReference type="NCBIfam" id="TIGR01550">
    <property type="entry name" value="DOC_P1"/>
    <property type="match status" value="1"/>
</dbReference>
<sequence>MTSKEPVWLRLEFVHRMHARQLAEHGGKPGVRDESMLESALNRPLDKWSYAQPKPDLCELAAAYAFGLAKNHPFLDGNKRAAAVACETFLIRNGLIPTASEEEKYPYYLSLASGEVTEEEFAAWLRENTAPIP</sequence>
<dbReference type="InterPro" id="IPR036597">
    <property type="entry name" value="Fido-like_dom_sf"/>
</dbReference>
<feature type="domain" description="Fido" evidence="1">
    <location>
        <begin position="9"/>
        <end position="127"/>
    </location>
</feature>
<dbReference type="PANTHER" id="PTHR39426">
    <property type="entry name" value="HOMOLOGY TO DEATH-ON-CURING PROTEIN OF PHAGE P1"/>
    <property type="match status" value="1"/>
</dbReference>
<dbReference type="RefSeq" id="WP_341403426.1">
    <property type="nucleotide sequence ID" value="NZ_JBBUKT010000002.1"/>
</dbReference>
<evidence type="ECO:0000313" key="3">
    <source>
        <dbReference type="Proteomes" id="UP001371305"/>
    </source>
</evidence>
<dbReference type="InterPro" id="IPR006440">
    <property type="entry name" value="Doc"/>
</dbReference>
<dbReference type="EMBL" id="JBBUKT010000002">
    <property type="protein sequence ID" value="MEK7950011.1"/>
    <property type="molecule type" value="Genomic_DNA"/>
</dbReference>
<evidence type="ECO:0000313" key="2">
    <source>
        <dbReference type="EMBL" id="MEK7950011.1"/>
    </source>
</evidence>
<gene>
    <name evidence="2" type="ORF">WKV53_05875</name>
</gene>
<dbReference type="InterPro" id="IPR003812">
    <property type="entry name" value="Fido"/>
</dbReference>
<dbReference type="PANTHER" id="PTHR39426:SF1">
    <property type="entry name" value="HOMOLOGY TO DEATH-ON-CURING PROTEIN OF PHAGE P1"/>
    <property type="match status" value="1"/>
</dbReference>
<dbReference type="SUPFAM" id="SSF140931">
    <property type="entry name" value="Fic-like"/>
    <property type="match status" value="1"/>
</dbReference>
<proteinExistence type="predicted"/>
<dbReference type="PROSITE" id="PS51459">
    <property type="entry name" value="FIDO"/>
    <property type="match status" value="1"/>
</dbReference>
<comment type="caution">
    <text evidence="2">The sequence shown here is derived from an EMBL/GenBank/DDBJ whole genome shotgun (WGS) entry which is preliminary data.</text>
</comment>
<dbReference type="Gene3D" id="1.20.120.1870">
    <property type="entry name" value="Fic/DOC protein, Fido domain"/>
    <property type="match status" value="1"/>
</dbReference>
<reference evidence="2 3" key="1">
    <citation type="submission" date="2024-04" db="EMBL/GenBank/DDBJ databases">
        <title>Luteolibacter sp. isolated from soil.</title>
        <authorList>
            <person name="An J."/>
        </authorList>
    </citation>
    <scope>NUCLEOTIDE SEQUENCE [LARGE SCALE GENOMIC DNA]</scope>
    <source>
        <strain evidence="2 3">Y139</strain>
    </source>
</reference>
<dbReference type="Pfam" id="PF02661">
    <property type="entry name" value="Fic"/>
    <property type="match status" value="1"/>
</dbReference>
<keyword evidence="3" id="KW-1185">Reference proteome</keyword>
<protein>
    <submittedName>
        <fullName evidence="2">Type II toxin-antitoxin system death-on-curing family toxin</fullName>
    </submittedName>
</protein>
<organism evidence="2 3">
    <name type="scientific">Luteolibacter soli</name>
    <dbReference type="NCBI Taxonomy" id="3135280"/>
    <lineage>
        <taxon>Bacteria</taxon>
        <taxon>Pseudomonadati</taxon>
        <taxon>Verrucomicrobiota</taxon>
        <taxon>Verrucomicrobiia</taxon>
        <taxon>Verrucomicrobiales</taxon>
        <taxon>Verrucomicrobiaceae</taxon>
        <taxon>Luteolibacter</taxon>
    </lineage>
</organism>
<dbReference type="PIRSF" id="PIRSF018297">
    <property type="entry name" value="Doc"/>
    <property type="match status" value="1"/>
</dbReference>
<dbReference type="InterPro" id="IPR053737">
    <property type="entry name" value="Type_II_TA_Toxin"/>
</dbReference>
<dbReference type="Proteomes" id="UP001371305">
    <property type="component" value="Unassembled WGS sequence"/>
</dbReference>